<evidence type="ECO:0000313" key="2">
    <source>
        <dbReference type="Proteomes" id="UP000887565"/>
    </source>
</evidence>
<accession>A0A915KMR5</accession>
<sequence>MSLSTSDSEEFYDAVNELPLGQRTFHAKYSKFSSNASVLLSPTGALSEGDASATNSAIQPCENE</sequence>
<proteinExistence type="predicted"/>
<feature type="region of interest" description="Disordered" evidence="1">
    <location>
        <begin position="43"/>
        <end position="64"/>
    </location>
</feature>
<dbReference type="AlphaFoldDB" id="A0A915KMR5"/>
<organism evidence="2 3">
    <name type="scientific">Romanomermis culicivorax</name>
    <name type="common">Nematode worm</name>
    <dbReference type="NCBI Taxonomy" id="13658"/>
    <lineage>
        <taxon>Eukaryota</taxon>
        <taxon>Metazoa</taxon>
        <taxon>Ecdysozoa</taxon>
        <taxon>Nematoda</taxon>
        <taxon>Enoplea</taxon>
        <taxon>Dorylaimia</taxon>
        <taxon>Mermithida</taxon>
        <taxon>Mermithoidea</taxon>
        <taxon>Mermithidae</taxon>
        <taxon>Romanomermis</taxon>
    </lineage>
</organism>
<reference evidence="3" key="1">
    <citation type="submission" date="2022-11" db="UniProtKB">
        <authorList>
            <consortium name="WormBaseParasite"/>
        </authorList>
    </citation>
    <scope>IDENTIFICATION</scope>
</reference>
<evidence type="ECO:0000256" key="1">
    <source>
        <dbReference type="SAM" id="MobiDB-lite"/>
    </source>
</evidence>
<protein>
    <submittedName>
        <fullName evidence="3">Uncharacterized protein</fullName>
    </submittedName>
</protein>
<keyword evidence="2" id="KW-1185">Reference proteome</keyword>
<name>A0A915KMR5_ROMCU</name>
<dbReference type="WBParaSite" id="nRc.2.0.1.t39329-RA">
    <property type="protein sequence ID" value="nRc.2.0.1.t39329-RA"/>
    <property type="gene ID" value="nRc.2.0.1.g39329"/>
</dbReference>
<evidence type="ECO:0000313" key="3">
    <source>
        <dbReference type="WBParaSite" id="nRc.2.0.1.t39329-RA"/>
    </source>
</evidence>
<dbReference type="Proteomes" id="UP000887565">
    <property type="component" value="Unplaced"/>
</dbReference>